<sequence length="50" mass="5780">MNDQLQKMKTRYPALPVAEGSAFRVFDIVNGFLIDAVAHGFDDLWLRLWI</sequence>
<proteinExistence type="predicted"/>
<organism evidence="1 2">
    <name type="scientific">Croceibacterium xixiisoli</name>
    <dbReference type="NCBI Taxonomy" id="1476466"/>
    <lineage>
        <taxon>Bacteria</taxon>
        <taxon>Pseudomonadati</taxon>
        <taxon>Pseudomonadota</taxon>
        <taxon>Alphaproteobacteria</taxon>
        <taxon>Sphingomonadales</taxon>
        <taxon>Erythrobacteraceae</taxon>
        <taxon>Croceibacterium</taxon>
    </lineage>
</organism>
<dbReference type="AlphaFoldDB" id="A0A6I4U272"/>
<gene>
    <name evidence="1" type="ORF">GRI97_18300</name>
</gene>
<protein>
    <submittedName>
        <fullName evidence="1">Uncharacterized protein</fullName>
    </submittedName>
</protein>
<comment type="caution">
    <text evidence="1">The sequence shown here is derived from an EMBL/GenBank/DDBJ whole genome shotgun (WGS) entry which is preliminary data.</text>
</comment>
<keyword evidence="2" id="KW-1185">Reference proteome</keyword>
<dbReference type="Proteomes" id="UP000469430">
    <property type="component" value="Unassembled WGS sequence"/>
</dbReference>
<dbReference type="RefSeq" id="WP_161392682.1">
    <property type="nucleotide sequence ID" value="NZ_JBHSCP010000004.1"/>
</dbReference>
<evidence type="ECO:0000313" key="2">
    <source>
        <dbReference type="Proteomes" id="UP000469430"/>
    </source>
</evidence>
<dbReference type="EMBL" id="WTYJ01000007">
    <property type="protein sequence ID" value="MXP00939.1"/>
    <property type="molecule type" value="Genomic_DNA"/>
</dbReference>
<evidence type="ECO:0000313" key="1">
    <source>
        <dbReference type="EMBL" id="MXP00939.1"/>
    </source>
</evidence>
<accession>A0A6I4U272</accession>
<reference evidence="1 2" key="1">
    <citation type="submission" date="2019-12" db="EMBL/GenBank/DDBJ databases">
        <title>Genomic-based taxomic classification of the family Erythrobacteraceae.</title>
        <authorList>
            <person name="Xu L."/>
        </authorList>
    </citation>
    <scope>NUCLEOTIDE SEQUENCE [LARGE SCALE GENOMIC DNA]</scope>
    <source>
        <strain evidence="1 2">S36</strain>
    </source>
</reference>
<name>A0A6I4U272_9SPHN</name>